<comment type="caution">
    <text evidence="2">The sequence shown here is derived from an EMBL/GenBank/DDBJ whole genome shotgun (WGS) entry which is preliminary data.</text>
</comment>
<dbReference type="InterPro" id="IPR010982">
    <property type="entry name" value="Lambda_DNA-bd_dom_sf"/>
</dbReference>
<dbReference type="InterPro" id="IPR001387">
    <property type="entry name" value="Cro/C1-type_HTH"/>
</dbReference>
<evidence type="ECO:0000259" key="1">
    <source>
        <dbReference type="PROSITE" id="PS50943"/>
    </source>
</evidence>
<sequence length="133" mass="15120">MKIGNILRKRRKMLGKTLEDIAYAAETDAGNLSRIERNEQRPSLELLEAISKALLIQLSELYRMAEEQEYLTRETASPYTAIEADPQLDQLLRHYHQLNAEGRFLACNLLATLRKTHAINKASEDGADQKPVV</sequence>
<dbReference type="Pfam" id="PF01381">
    <property type="entry name" value="HTH_3"/>
    <property type="match status" value="1"/>
</dbReference>
<dbReference type="CDD" id="cd00093">
    <property type="entry name" value="HTH_XRE"/>
    <property type="match status" value="1"/>
</dbReference>
<organism evidence="2 3">
    <name type="scientific">Alkalimonas mucilaginosa</name>
    <dbReference type="NCBI Taxonomy" id="3057676"/>
    <lineage>
        <taxon>Bacteria</taxon>
        <taxon>Pseudomonadati</taxon>
        <taxon>Pseudomonadota</taxon>
        <taxon>Gammaproteobacteria</taxon>
        <taxon>Alkalimonas</taxon>
    </lineage>
</organism>
<dbReference type="SUPFAM" id="SSF47413">
    <property type="entry name" value="lambda repressor-like DNA-binding domains"/>
    <property type="match status" value="1"/>
</dbReference>
<protein>
    <submittedName>
        <fullName evidence="2">Helix-turn-helix transcriptional regulator</fullName>
    </submittedName>
</protein>
<evidence type="ECO:0000313" key="2">
    <source>
        <dbReference type="EMBL" id="MEE2025892.1"/>
    </source>
</evidence>
<accession>A0ABU7JJL5</accession>
<reference evidence="2 3" key="1">
    <citation type="submission" date="2023-06" db="EMBL/GenBank/DDBJ databases">
        <title>Alkalimonas sp., MEB004 an alkaliphilic bacterium isolated from Lonar Lake, India.</title>
        <authorList>
            <person name="Joshi A."/>
            <person name="Thite S."/>
        </authorList>
    </citation>
    <scope>NUCLEOTIDE SEQUENCE [LARGE SCALE GENOMIC DNA]</scope>
    <source>
        <strain evidence="2 3">MEB004</strain>
    </source>
</reference>
<dbReference type="PROSITE" id="PS50943">
    <property type="entry name" value="HTH_CROC1"/>
    <property type="match status" value="1"/>
</dbReference>
<keyword evidence="3" id="KW-1185">Reference proteome</keyword>
<dbReference type="EMBL" id="JAUGZK010000018">
    <property type="protein sequence ID" value="MEE2025892.1"/>
    <property type="molecule type" value="Genomic_DNA"/>
</dbReference>
<dbReference type="Gene3D" id="1.10.260.40">
    <property type="entry name" value="lambda repressor-like DNA-binding domains"/>
    <property type="match status" value="1"/>
</dbReference>
<dbReference type="Proteomes" id="UP001339167">
    <property type="component" value="Unassembled WGS sequence"/>
</dbReference>
<name>A0ABU7JJL5_9GAMM</name>
<dbReference type="RefSeq" id="WP_330089203.1">
    <property type="nucleotide sequence ID" value="NZ_JAUGZK010000018.1"/>
</dbReference>
<gene>
    <name evidence="2" type="ORF">QWF21_16755</name>
</gene>
<evidence type="ECO:0000313" key="3">
    <source>
        <dbReference type="Proteomes" id="UP001339167"/>
    </source>
</evidence>
<dbReference type="SMART" id="SM00530">
    <property type="entry name" value="HTH_XRE"/>
    <property type="match status" value="1"/>
</dbReference>
<feature type="domain" description="HTH cro/C1-type" evidence="1">
    <location>
        <begin position="7"/>
        <end position="61"/>
    </location>
</feature>
<proteinExistence type="predicted"/>